<organism evidence="1 2">
    <name type="scientific">Candidatus Woesebacteria bacterium RIFOXYD1_FULL_43_18</name>
    <dbReference type="NCBI Taxonomy" id="1802551"/>
    <lineage>
        <taxon>Bacteria</taxon>
        <taxon>Candidatus Woeseibacteriota</taxon>
    </lineage>
</organism>
<sequence length="222" mass="24667">MKRILITAAIVLPIAALVFSQFFIKVRIDCKSQYGDCPEQISGKLNVFNGKSLFSAKRGVKKALSSELLISDYSLQYKIPNILRVELLVKKASVAFKNGKTGLFILVDKEGVVLSKAQDSALPVITLEEELPDTGQSISQVNLFALDLAVGTYQMYQIRESEVRDGSLLVELPGQIRVIFPLEGDSEILLGSLRLIYSKLREDGNLAGYSQIDLRYRNPVLR</sequence>
<dbReference type="AlphaFoldDB" id="A0A1F8DK60"/>
<proteinExistence type="predicted"/>
<reference evidence="1 2" key="1">
    <citation type="journal article" date="2016" name="Nat. Commun.">
        <title>Thousands of microbial genomes shed light on interconnected biogeochemical processes in an aquifer system.</title>
        <authorList>
            <person name="Anantharaman K."/>
            <person name="Brown C.T."/>
            <person name="Hug L.A."/>
            <person name="Sharon I."/>
            <person name="Castelle C.J."/>
            <person name="Probst A.J."/>
            <person name="Thomas B.C."/>
            <person name="Singh A."/>
            <person name="Wilkins M.J."/>
            <person name="Karaoz U."/>
            <person name="Brodie E.L."/>
            <person name="Williams K.H."/>
            <person name="Hubbard S.S."/>
            <person name="Banfield J.F."/>
        </authorList>
    </citation>
    <scope>NUCLEOTIDE SEQUENCE [LARGE SCALE GENOMIC DNA]</scope>
</reference>
<evidence type="ECO:0000313" key="2">
    <source>
        <dbReference type="Proteomes" id="UP000177596"/>
    </source>
</evidence>
<evidence type="ECO:0008006" key="3">
    <source>
        <dbReference type="Google" id="ProtNLM"/>
    </source>
</evidence>
<comment type="caution">
    <text evidence="1">The sequence shown here is derived from an EMBL/GenBank/DDBJ whole genome shotgun (WGS) entry which is preliminary data.</text>
</comment>
<evidence type="ECO:0000313" key="1">
    <source>
        <dbReference type="EMBL" id="OGM88816.1"/>
    </source>
</evidence>
<protein>
    <recommendedName>
        <fullName evidence="3">POTRA domain-containing protein</fullName>
    </recommendedName>
</protein>
<name>A0A1F8DK60_9BACT</name>
<dbReference type="EMBL" id="MGIL01000004">
    <property type="protein sequence ID" value="OGM88816.1"/>
    <property type="molecule type" value="Genomic_DNA"/>
</dbReference>
<dbReference type="Proteomes" id="UP000177596">
    <property type="component" value="Unassembled WGS sequence"/>
</dbReference>
<accession>A0A1F8DK60</accession>
<gene>
    <name evidence="1" type="ORF">A2573_00240</name>
</gene>